<protein>
    <recommendedName>
        <fullName evidence="3">Lipocalin-like domain-containing protein</fullName>
    </recommendedName>
</protein>
<evidence type="ECO:0000313" key="2">
    <source>
        <dbReference type="Proteomes" id="UP000252427"/>
    </source>
</evidence>
<gene>
    <name evidence="1" type="ORF">DLR70_17830</name>
</gene>
<dbReference type="EMBL" id="QKKS01000068">
    <property type="protein sequence ID" value="RBM73732.1"/>
    <property type="molecule type" value="Genomic_DNA"/>
</dbReference>
<dbReference type="Proteomes" id="UP000252427">
    <property type="component" value="Unassembled WGS sequence"/>
</dbReference>
<organism evidence="1 2">
    <name type="scientific">Vibrio paracholerae</name>
    <dbReference type="NCBI Taxonomy" id="650003"/>
    <lineage>
        <taxon>Bacteria</taxon>
        <taxon>Pseudomonadati</taxon>
        <taxon>Pseudomonadota</taxon>
        <taxon>Gammaproteobacteria</taxon>
        <taxon>Vibrionales</taxon>
        <taxon>Vibrionaceae</taxon>
        <taxon>Vibrio</taxon>
    </lineage>
</organism>
<name>A0AAX1QLV9_9VIBR</name>
<dbReference type="AlphaFoldDB" id="A0AAX1QLV9"/>
<dbReference type="PROSITE" id="PS51257">
    <property type="entry name" value="PROKAR_LIPOPROTEIN"/>
    <property type="match status" value="1"/>
</dbReference>
<proteinExistence type="predicted"/>
<dbReference type="RefSeq" id="WP_043993077.1">
    <property type="nucleotide sequence ID" value="NZ_CAWQJG010000065.1"/>
</dbReference>
<evidence type="ECO:0008006" key="3">
    <source>
        <dbReference type="Google" id="ProtNLM"/>
    </source>
</evidence>
<comment type="caution">
    <text evidence="1">The sequence shown here is derived from an EMBL/GenBank/DDBJ whole genome shotgun (WGS) entry which is preliminary data.</text>
</comment>
<accession>A0AAX1QLV9</accession>
<reference evidence="1 2" key="1">
    <citation type="submission" date="2018-06" db="EMBL/GenBank/DDBJ databases">
        <title>Draft genome sequences of nine Vibrio sp. clinical isolates from across the United States representing the closest known relative of Vibrio cholerae.</title>
        <authorList>
            <person name="Islam M.T."/>
            <person name="Liang K."/>
            <person name="Im M.S."/>
            <person name="Winkjer J."/>
            <person name="Busby S."/>
            <person name="Batra D."/>
            <person name="Rowe L."/>
            <person name="Tarr C.L."/>
            <person name="Boucher Y."/>
        </authorList>
    </citation>
    <scope>NUCLEOTIDE SEQUENCE [LARGE SCALE GENOMIC DNA]</scope>
    <source>
        <strain evidence="1 2">2016V-1114</strain>
    </source>
</reference>
<sequence length="171" mass="19144">MKKVGLGIFLSSLLIGCSSDYEYQNASPEPRAMTYSEALLGGWQCSFSATYEDGTRVQFVSDDSFVRNGTSNSFGTLTIDVNAEGFEETLEYSVSSTGTWYFAENDKYLVTQANDIRIVNISHPGFDDIFDIDSMFPENISESAEVIDFTNDKITLRLESTNDTYSCTRRQ</sequence>
<evidence type="ECO:0000313" key="1">
    <source>
        <dbReference type="EMBL" id="RBM73732.1"/>
    </source>
</evidence>